<evidence type="ECO:0000313" key="13">
    <source>
        <dbReference type="EMBL" id="KOO23969.1"/>
    </source>
</evidence>
<comment type="caution">
    <text evidence="13">The sequence shown here is derived from an EMBL/GenBank/DDBJ whole genome shotgun (WGS) entry which is preliminary data.</text>
</comment>
<evidence type="ECO:0000313" key="14">
    <source>
        <dbReference type="Proteomes" id="UP000037460"/>
    </source>
</evidence>
<dbReference type="InterPro" id="IPR000330">
    <property type="entry name" value="SNF2_N"/>
</dbReference>
<dbReference type="GO" id="GO:0005634">
    <property type="term" value="C:nucleus"/>
    <property type="evidence" value="ECO:0007669"/>
    <property type="project" value="UniProtKB-SubCell"/>
</dbReference>
<dbReference type="FunFam" id="3.40.50.300:FF:000082">
    <property type="entry name" value="ISWI chromatin remodeling complex ATPase ISW1"/>
    <property type="match status" value="1"/>
</dbReference>
<evidence type="ECO:0000259" key="11">
    <source>
        <dbReference type="PROSITE" id="PS51192"/>
    </source>
</evidence>
<keyword evidence="8" id="KW-0238">DNA-binding</keyword>
<dbReference type="SUPFAM" id="SSF52540">
    <property type="entry name" value="P-loop containing nucleoside triphosphate hydrolases"/>
    <property type="match status" value="2"/>
</dbReference>
<dbReference type="PANTHER" id="PTHR45623">
    <property type="entry name" value="CHROMODOMAIN-HELICASE-DNA-BINDING PROTEIN 3-RELATED-RELATED"/>
    <property type="match status" value="1"/>
</dbReference>
<sequence length="997" mass="111785">MSSSTPAADSGDATAACSSSTAPPPPKSELERQWHERRQERAQVLKKVREEEKRALKASGAEASKQRIAYLMKQADIFTHFVKGSSAAEVAESEAKATAAAAAAAASSGEGRRGKGRLSEKAEDEALLRAATTGDAASASEGTRLTVQPPCIAFGKMRAYQLEGLNWLIKLHEQGINGILADEMGLGKTLQTISLLGYLKESRQIAGPHLIITPKSTLTNWANECARWCPSLKVFKLQGDRKNREALCEQYFDAADTFDVCLTTYETVLQEKAAIQKLVWKYLIIDEAHRIKNEQSKLATVVRLFHTHFRLLITGTPLQNDLHELWAMLNFLLPDVFGEAATFDAWFDIDKAREAGGDAVDLLTQLHKILRPFLLRRLKADVEKDLPPKREIKLLIGLSDMQRKWYANILEKNIDVLNAMGANKTRMLNMLMQLRKCANHPYLFEGAETPPFTNDERLIRASGKMALLDKLLVRLHAGDHRVLLFSQMTRMLDILEDYCAYRGWTYCRIDGSTSGDSRDEQMNAFNAPGSPLFLFLLSTRAGGLGINLATADTVILFDSDWNPQMDLQAMDRAHRIGQTKPVAVYRFCTEGTVEEKMIERAQRKLYLDAAVIQQGRLAEQTKALTKDELLSMVRFGADAVFKAAAGADPSEADLDALLQRGEEASRTDSERLKASGNSLANFTLGSEEKSLYEYEGQDYKSKEAKGKGKDAWVLSLPKRVTKANYDENAYYRNALDTGKAVDARGAPKPPRQVQLADFQFFNLARLEALRQKEWKNYEYRKAHFERRHVADAGPLDEREMQRVAPPLSVEELEEKEHVASVVEGKTVKEVARYAVAFFERVDEIKDGAKYMRRICEGEAQLARAAELDEALGRKIRATRNPWLALKVDWGGPRPFSGFSLEADRFLLCMSYQLGYGKWEELQKKVRQAWSLKFDWWLRTRTQAELEARVEQLAKLVEAELLQSAAQRKGAEGATPSAAPAAGTKRPLDEEPPTSRKR</sequence>
<dbReference type="OrthoDB" id="5857104at2759"/>
<evidence type="ECO:0000256" key="1">
    <source>
        <dbReference type="ARBA" id="ARBA00004123"/>
    </source>
</evidence>
<keyword evidence="7" id="KW-0156">Chromatin regulator</keyword>
<dbReference type="SMART" id="SM00490">
    <property type="entry name" value="HELICc"/>
    <property type="match status" value="1"/>
</dbReference>
<keyword evidence="6" id="KW-0067">ATP-binding</keyword>
<dbReference type="Proteomes" id="UP000037460">
    <property type="component" value="Unassembled WGS sequence"/>
</dbReference>
<dbReference type="GO" id="GO:0004386">
    <property type="term" value="F:helicase activity"/>
    <property type="evidence" value="ECO:0007669"/>
    <property type="project" value="UniProtKB-KW"/>
</dbReference>
<protein>
    <submittedName>
        <fullName evidence="13">Chromatin remodeling factor17</fullName>
    </submittedName>
</protein>
<dbReference type="AlphaFoldDB" id="A0A0M0JBN3"/>
<dbReference type="CDD" id="cd17997">
    <property type="entry name" value="DEXHc_SMARCA1_SMARCA5"/>
    <property type="match status" value="1"/>
</dbReference>
<dbReference type="GO" id="GO:0034728">
    <property type="term" value="P:nucleosome organization"/>
    <property type="evidence" value="ECO:0007669"/>
    <property type="project" value="TreeGrafter"/>
</dbReference>
<organism evidence="13 14">
    <name type="scientific">Chrysochromulina tobinii</name>
    <dbReference type="NCBI Taxonomy" id="1460289"/>
    <lineage>
        <taxon>Eukaryota</taxon>
        <taxon>Haptista</taxon>
        <taxon>Haptophyta</taxon>
        <taxon>Prymnesiophyceae</taxon>
        <taxon>Prymnesiales</taxon>
        <taxon>Chrysochromulinaceae</taxon>
        <taxon>Chrysochromulina</taxon>
    </lineage>
</organism>
<keyword evidence="3" id="KW-0547">Nucleotide-binding</keyword>
<feature type="compositionally biased region" description="Low complexity" evidence="10">
    <location>
        <begin position="1"/>
        <end position="21"/>
    </location>
</feature>
<dbReference type="PANTHER" id="PTHR45623:SF49">
    <property type="entry name" value="SWI_SNF-RELATED MATRIX-ASSOCIATED ACTIN-DEPENDENT REGULATOR OF CHROMATIN SUBFAMILY A MEMBER 5"/>
    <property type="match status" value="1"/>
</dbReference>
<evidence type="ECO:0000256" key="9">
    <source>
        <dbReference type="ARBA" id="ARBA00023242"/>
    </source>
</evidence>
<evidence type="ECO:0000256" key="7">
    <source>
        <dbReference type="ARBA" id="ARBA00022853"/>
    </source>
</evidence>
<dbReference type="CDD" id="cd18793">
    <property type="entry name" value="SF2_C_SNF"/>
    <property type="match status" value="1"/>
</dbReference>
<reference evidence="14" key="1">
    <citation type="journal article" date="2015" name="PLoS Genet.">
        <title>Genome Sequence and Transcriptome Analyses of Chrysochromulina tobin: Metabolic Tools for Enhanced Algal Fitness in the Prominent Order Prymnesiales (Haptophyceae).</title>
        <authorList>
            <person name="Hovde B.T."/>
            <person name="Deodato C.R."/>
            <person name="Hunsperger H.M."/>
            <person name="Ryken S.A."/>
            <person name="Yost W."/>
            <person name="Jha R.K."/>
            <person name="Patterson J."/>
            <person name="Monnat R.J. Jr."/>
            <person name="Barlow S.B."/>
            <person name="Starkenburg S.R."/>
            <person name="Cattolico R.A."/>
        </authorList>
    </citation>
    <scope>NUCLEOTIDE SEQUENCE</scope>
    <source>
        <strain evidence="14">CCMP291</strain>
    </source>
</reference>
<dbReference type="Gene3D" id="1.10.10.60">
    <property type="entry name" value="Homeodomain-like"/>
    <property type="match status" value="2"/>
</dbReference>
<dbReference type="InterPro" id="IPR036306">
    <property type="entry name" value="ISWI_HAND-dom_sf"/>
</dbReference>
<dbReference type="EMBL" id="JWZX01003139">
    <property type="protein sequence ID" value="KOO23969.1"/>
    <property type="molecule type" value="Genomic_DNA"/>
</dbReference>
<keyword evidence="9" id="KW-0539">Nucleus</keyword>
<dbReference type="GO" id="GO:0042393">
    <property type="term" value="F:histone binding"/>
    <property type="evidence" value="ECO:0007669"/>
    <property type="project" value="TreeGrafter"/>
</dbReference>
<dbReference type="Pfam" id="PF09111">
    <property type="entry name" value="SLIDE"/>
    <property type="match status" value="1"/>
</dbReference>
<dbReference type="SMART" id="SM00487">
    <property type="entry name" value="DEXDc"/>
    <property type="match status" value="1"/>
</dbReference>
<comment type="similarity">
    <text evidence="2">Belongs to the SNF2/RAD54 helicase family. ISWI subfamily.</text>
</comment>
<dbReference type="InterPro" id="IPR027417">
    <property type="entry name" value="P-loop_NTPase"/>
</dbReference>
<name>A0A0M0JBN3_9EUKA</name>
<dbReference type="SUPFAM" id="SSF46689">
    <property type="entry name" value="Homeodomain-like"/>
    <property type="match status" value="1"/>
</dbReference>
<evidence type="ECO:0000256" key="8">
    <source>
        <dbReference type="ARBA" id="ARBA00023125"/>
    </source>
</evidence>
<dbReference type="InterPro" id="IPR049730">
    <property type="entry name" value="SNF2/RAD54-like_C"/>
</dbReference>
<dbReference type="FunFam" id="3.40.50.10810:FF:000005">
    <property type="entry name" value="Photoperiod-independent early flowering 1"/>
    <property type="match status" value="1"/>
</dbReference>
<feature type="region of interest" description="Disordered" evidence="10">
    <location>
        <begin position="1"/>
        <end position="60"/>
    </location>
</feature>
<dbReference type="GO" id="GO:0005524">
    <property type="term" value="F:ATP binding"/>
    <property type="evidence" value="ECO:0007669"/>
    <property type="project" value="UniProtKB-KW"/>
</dbReference>
<evidence type="ECO:0000256" key="10">
    <source>
        <dbReference type="SAM" id="MobiDB-lite"/>
    </source>
</evidence>
<dbReference type="InterPro" id="IPR044754">
    <property type="entry name" value="Isw1/2_DEXHc"/>
</dbReference>
<dbReference type="SUPFAM" id="SSF101224">
    <property type="entry name" value="HAND domain of the nucleosome remodeling ATPase ISWI"/>
    <property type="match status" value="1"/>
</dbReference>
<dbReference type="GO" id="GO:0016887">
    <property type="term" value="F:ATP hydrolysis activity"/>
    <property type="evidence" value="ECO:0007669"/>
    <property type="project" value="TreeGrafter"/>
</dbReference>
<feature type="domain" description="Helicase C-terminal" evidence="12">
    <location>
        <begin position="467"/>
        <end position="618"/>
    </location>
</feature>
<feature type="compositionally biased region" description="Low complexity" evidence="10">
    <location>
        <begin position="971"/>
        <end position="983"/>
    </location>
</feature>
<dbReference type="PROSITE" id="PS51192">
    <property type="entry name" value="HELICASE_ATP_BIND_1"/>
    <property type="match status" value="1"/>
</dbReference>
<evidence type="ECO:0000259" key="12">
    <source>
        <dbReference type="PROSITE" id="PS51194"/>
    </source>
</evidence>
<dbReference type="Gene3D" id="3.40.50.10810">
    <property type="entry name" value="Tandem AAA-ATPase domain"/>
    <property type="match status" value="1"/>
</dbReference>
<dbReference type="InterPro" id="IPR015195">
    <property type="entry name" value="SLIDE"/>
</dbReference>
<dbReference type="Pfam" id="PF00176">
    <property type="entry name" value="SNF2-rel_dom"/>
    <property type="match status" value="1"/>
</dbReference>
<dbReference type="Pfam" id="PF09110">
    <property type="entry name" value="HAND"/>
    <property type="match status" value="1"/>
</dbReference>
<evidence type="ECO:0000256" key="5">
    <source>
        <dbReference type="ARBA" id="ARBA00022806"/>
    </source>
</evidence>
<evidence type="ECO:0000256" key="4">
    <source>
        <dbReference type="ARBA" id="ARBA00022801"/>
    </source>
</evidence>
<dbReference type="PROSITE" id="PS51194">
    <property type="entry name" value="HELICASE_CTER"/>
    <property type="match status" value="1"/>
</dbReference>
<feature type="compositionally biased region" description="Basic and acidic residues" evidence="10">
    <location>
        <begin position="28"/>
        <end position="55"/>
    </location>
</feature>
<evidence type="ECO:0000256" key="3">
    <source>
        <dbReference type="ARBA" id="ARBA00022741"/>
    </source>
</evidence>
<dbReference type="Pfam" id="PF00271">
    <property type="entry name" value="Helicase_C"/>
    <property type="match status" value="1"/>
</dbReference>
<dbReference type="InterPro" id="IPR014001">
    <property type="entry name" value="Helicase_ATP-bd"/>
</dbReference>
<dbReference type="InterPro" id="IPR001650">
    <property type="entry name" value="Helicase_C-like"/>
</dbReference>
<dbReference type="InterPro" id="IPR009057">
    <property type="entry name" value="Homeodomain-like_sf"/>
</dbReference>
<comment type="subcellular location">
    <subcellularLocation>
        <location evidence="1">Nucleus</location>
    </subcellularLocation>
</comment>
<keyword evidence="5" id="KW-0347">Helicase</keyword>
<dbReference type="InterPro" id="IPR015194">
    <property type="entry name" value="ISWI_HAND-dom"/>
</dbReference>
<feature type="region of interest" description="Disordered" evidence="10">
    <location>
        <begin position="966"/>
        <end position="997"/>
    </location>
</feature>
<dbReference type="GO" id="GO:0003677">
    <property type="term" value="F:DNA binding"/>
    <property type="evidence" value="ECO:0007669"/>
    <property type="project" value="UniProtKB-KW"/>
</dbReference>
<feature type="domain" description="Helicase ATP-binding" evidence="11">
    <location>
        <begin position="169"/>
        <end position="335"/>
    </location>
</feature>
<keyword evidence="14" id="KW-1185">Reference proteome</keyword>
<gene>
    <name evidence="13" type="ORF">Ctob_011532</name>
</gene>
<evidence type="ECO:0000256" key="6">
    <source>
        <dbReference type="ARBA" id="ARBA00022840"/>
    </source>
</evidence>
<dbReference type="GO" id="GO:0140658">
    <property type="term" value="F:ATP-dependent chromatin remodeler activity"/>
    <property type="evidence" value="ECO:0007669"/>
    <property type="project" value="TreeGrafter"/>
</dbReference>
<keyword evidence="4" id="KW-0378">Hydrolase</keyword>
<dbReference type="InterPro" id="IPR038718">
    <property type="entry name" value="SNF2-like_sf"/>
</dbReference>
<dbReference type="Gene3D" id="1.10.1040.30">
    <property type="entry name" value="ISWI, HAND domain"/>
    <property type="match status" value="1"/>
</dbReference>
<evidence type="ECO:0000256" key="2">
    <source>
        <dbReference type="ARBA" id="ARBA00009687"/>
    </source>
</evidence>
<proteinExistence type="inferred from homology"/>
<dbReference type="GO" id="GO:0031491">
    <property type="term" value="F:nucleosome binding"/>
    <property type="evidence" value="ECO:0007669"/>
    <property type="project" value="InterPro"/>
</dbReference>
<accession>A0A0M0JBN3</accession>
<dbReference type="GO" id="GO:0000785">
    <property type="term" value="C:chromatin"/>
    <property type="evidence" value="ECO:0007669"/>
    <property type="project" value="TreeGrafter"/>
</dbReference>
<dbReference type="Gene3D" id="3.40.50.300">
    <property type="entry name" value="P-loop containing nucleotide triphosphate hydrolases"/>
    <property type="match status" value="1"/>
</dbReference>